<reference evidence="2" key="3">
    <citation type="submission" date="2020-12" db="UniProtKB">
        <authorList>
            <consortium name="EnsemblPlants"/>
        </authorList>
    </citation>
    <scope>IDENTIFICATION</scope>
</reference>
<reference evidence="2 3" key="1">
    <citation type="journal article" date="2008" name="Science">
        <title>The Physcomitrella genome reveals evolutionary insights into the conquest of land by plants.</title>
        <authorList>
            <person name="Rensing S."/>
            <person name="Lang D."/>
            <person name="Zimmer A."/>
            <person name="Terry A."/>
            <person name="Salamov A."/>
            <person name="Shapiro H."/>
            <person name="Nishiyama T."/>
            <person name="Perroud P.-F."/>
            <person name="Lindquist E."/>
            <person name="Kamisugi Y."/>
            <person name="Tanahashi T."/>
            <person name="Sakakibara K."/>
            <person name="Fujita T."/>
            <person name="Oishi K."/>
            <person name="Shin-I T."/>
            <person name="Kuroki Y."/>
            <person name="Toyoda A."/>
            <person name="Suzuki Y."/>
            <person name="Hashimoto A."/>
            <person name="Yamaguchi K."/>
            <person name="Sugano A."/>
            <person name="Kohara Y."/>
            <person name="Fujiyama A."/>
            <person name="Anterola A."/>
            <person name="Aoki S."/>
            <person name="Ashton N."/>
            <person name="Barbazuk W.B."/>
            <person name="Barker E."/>
            <person name="Bennetzen J."/>
            <person name="Bezanilla M."/>
            <person name="Blankenship R."/>
            <person name="Cho S.H."/>
            <person name="Dutcher S."/>
            <person name="Estelle M."/>
            <person name="Fawcett J.A."/>
            <person name="Gundlach H."/>
            <person name="Hanada K."/>
            <person name="Heyl A."/>
            <person name="Hicks K.A."/>
            <person name="Hugh J."/>
            <person name="Lohr M."/>
            <person name="Mayer K."/>
            <person name="Melkozernov A."/>
            <person name="Murata T."/>
            <person name="Nelson D."/>
            <person name="Pils B."/>
            <person name="Prigge M."/>
            <person name="Reiss B."/>
            <person name="Renner T."/>
            <person name="Rombauts S."/>
            <person name="Rushton P."/>
            <person name="Sanderfoot A."/>
            <person name="Schween G."/>
            <person name="Shiu S.-H."/>
            <person name="Stueber K."/>
            <person name="Theodoulou F.L."/>
            <person name="Tu H."/>
            <person name="Van de Peer Y."/>
            <person name="Verrier P.J."/>
            <person name="Waters E."/>
            <person name="Wood A."/>
            <person name="Yang L."/>
            <person name="Cove D."/>
            <person name="Cuming A."/>
            <person name="Hasebe M."/>
            <person name="Lucas S."/>
            <person name="Mishler D.B."/>
            <person name="Reski R."/>
            <person name="Grigoriev I."/>
            <person name="Quatrano R.S."/>
            <person name="Boore J.L."/>
        </authorList>
    </citation>
    <scope>NUCLEOTIDE SEQUENCE [LARGE SCALE GENOMIC DNA]</scope>
    <source>
        <strain evidence="2 3">cv. Gransden 2004</strain>
    </source>
</reference>
<accession>A0A7I4B1S2</accession>
<dbReference type="GO" id="GO:0016887">
    <property type="term" value="F:ATP hydrolysis activity"/>
    <property type="evidence" value="ECO:0007669"/>
    <property type="project" value="InterPro"/>
</dbReference>
<dbReference type="PANTHER" id="PTHR23336">
    <property type="entry name" value="ZINC FINGER CW-TYPE COILED-COIL DOMAIN PROTEIN 3"/>
    <property type="match status" value="1"/>
</dbReference>
<sequence length="274" mass="32257">MVDFKLRLDGTELSANLRTNMDDWISNLGTILRWSPFSSEHELLKQFDDIGKHGTKVVVYNLWLNNDENLELDFDTDERVYSSILYLHMPENFRIILRGKTVQHHSIAVDLKHTQYIAYKPQIGSGKDSNVKDVTVITTIGFTKEAPFVNVHGFNVYHKNRLIMVLWRQTSWSLHMMYMMSFHVHYIHVHYITLHMSPENGVSLHDILEQNTILLQKCTDYEIREKHWRLKLMLHEQREQEQDSKIASLEKQLMEHKPKCVIMLEIPDGSGQKT</sequence>
<dbReference type="InterPro" id="IPR041006">
    <property type="entry name" value="Morc_S5"/>
</dbReference>
<dbReference type="Pfam" id="PF17942">
    <property type="entry name" value="Morc6_S5"/>
    <property type="match status" value="1"/>
</dbReference>
<keyword evidence="3" id="KW-1185">Reference proteome</keyword>
<reference evidence="2 3" key="2">
    <citation type="journal article" date="2018" name="Plant J.">
        <title>The Physcomitrella patens chromosome-scale assembly reveals moss genome structure and evolution.</title>
        <authorList>
            <person name="Lang D."/>
            <person name="Ullrich K.K."/>
            <person name="Murat F."/>
            <person name="Fuchs J."/>
            <person name="Jenkins J."/>
            <person name="Haas F.B."/>
            <person name="Piednoel M."/>
            <person name="Gundlach H."/>
            <person name="Van Bel M."/>
            <person name="Meyberg R."/>
            <person name="Vives C."/>
            <person name="Morata J."/>
            <person name="Symeonidi A."/>
            <person name="Hiss M."/>
            <person name="Muchero W."/>
            <person name="Kamisugi Y."/>
            <person name="Saleh O."/>
            <person name="Blanc G."/>
            <person name="Decker E.L."/>
            <person name="van Gessel N."/>
            <person name="Grimwood J."/>
            <person name="Hayes R.D."/>
            <person name="Graham S.W."/>
            <person name="Gunter L.E."/>
            <person name="McDaniel S.F."/>
            <person name="Hoernstein S.N.W."/>
            <person name="Larsson A."/>
            <person name="Li F.W."/>
            <person name="Perroud P.F."/>
            <person name="Phillips J."/>
            <person name="Ranjan P."/>
            <person name="Rokshar D.S."/>
            <person name="Rothfels C.J."/>
            <person name="Schneider L."/>
            <person name="Shu S."/>
            <person name="Stevenson D.W."/>
            <person name="Thummler F."/>
            <person name="Tillich M."/>
            <person name="Villarreal Aguilar J.C."/>
            <person name="Widiez T."/>
            <person name="Wong G.K."/>
            <person name="Wymore A."/>
            <person name="Zhang Y."/>
            <person name="Zimmer A.D."/>
            <person name="Quatrano R.S."/>
            <person name="Mayer K.F.X."/>
            <person name="Goodstein D."/>
            <person name="Casacuberta J.M."/>
            <person name="Vandepoele K."/>
            <person name="Reski R."/>
            <person name="Cuming A.C."/>
            <person name="Tuskan G.A."/>
            <person name="Maumus F."/>
            <person name="Salse J."/>
            <person name="Schmutz J."/>
            <person name="Rensing S.A."/>
        </authorList>
    </citation>
    <scope>NUCLEOTIDE SEQUENCE [LARGE SCALE GENOMIC DNA]</scope>
    <source>
        <strain evidence="2 3">cv. Gransden 2004</strain>
    </source>
</reference>
<dbReference type="InterPro" id="IPR045261">
    <property type="entry name" value="MORC_ATPase"/>
</dbReference>
<feature type="domain" description="Morc S5" evidence="1">
    <location>
        <begin position="79"/>
        <end position="170"/>
    </location>
</feature>
<dbReference type="Gramene" id="Pp3c14_9810V3.4">
    <property type="protein sequence ID" value="Pp3c14_9810V3.4"/>
    <property type="gene ID" value="Pp3c14_9810"/>
</dbReference>
<evidence type="ECO:0000313" key="3">
    <source>
        <dbReference type="Proteomes" id="UP000006727"/>
    </source>
</evidence>
<dbReference type="AlphaFoldDB" id="A0A7I4B1S2"/>
<name>A0A7I4B1S2_PHYPA</name>
<evidence type="ECO:0000313" key="2">
    <source>
        <dbReference type="EnsemblPlants" id="Pp3c14_9810V3.4"/>
    </source>
</evidence>
<evidence type="ECO:0000259" key="1">
    <source>
        <dbReference type="Pfam" id="PF17942"/>
    </source>
</evidence>
<organism evidence="2 3">
    <name type="scientific">Physcomitrium patens</name>
    <name type="common">Spreading-leaved earth moss</name>
    <name type="synonym">Physcomitrella patens</name>
    <dbReference type="NCBI Taxonomy" id="3218"/>
    <lineage>
        <taxon>Eukaryota</taxon>
        <taxon>Viridiplantae</taxon>
        <taxon>Streptophyta</taxon>
        <taxon>Embryophyta</taxon>
        <taxon>Bryophyta</taxon>
        <taxon>Bryophytina</taxon>
        <taxon>Bryopsida</taxon>
        <taxon>Funariidae</taxon>
        <taxon>Funariales</taxon>
        <taxon>Funariaceae</taxon>
        <taxon>Physcomitrium</taxon>
    </lineage>
</organism>
<dbReference type="PANTHER" id="PTHR23336:SF50">
    <property type="entry name" value="PROTEIN MICRORCHIDIA 1-RELATED"/>
    <property type="match status" value="1"/>
</dbReference>
<proteinExistence type="predicted"/>
<dbReference type="EMBL" id="ABEU02000014">
    <property type="status" value="NOT_ANNOTATED_CDS"/>
    <property type="molecule type" value="Genomic_DNA"/>
</dbReference>
<dbReference type="EnsemblPlants" id="Pp3c14_9810V3.4">
    <property type="protein sequence ID" value="Pp3c14_9810V3.4"/>
    <property type="gene ID" value="Pp3c14_9810"/>
</dbReference>
<dbReference type="Proteomes" id="UP000006727">
    <property type="component" value="Chromosome 14"/>
</dbReference>
<protein>
    <recommendedName>
        <fullName evidence="1">Morc S5 domain-containing protein</fullName>
    </recommendedName>
</protein>